<reference evidence="14" key="1">
    <citation type="journal article" date="2019" name="Int. J. Syst. Evol. Microbiol.">
        <title>The Global Catalogue of Microorganisms (GCM) 10K type strain sequencing project: providing services to taxonomists for standard genome sequencing and annotation.</title>
        <authorList>
            <consortium name="The Broad Institute Genomics Platform"/>
            <consortium name="The Broad Institute Genome Sequencing Center for Infectious Disease"/>
            <person name="Wu L."/>
            <person name="Ma J."/>
        </authorList>
    </citation>
    <scope>NUCLEOTIDE SEQUENCE [LARGE SCALE GENOMIC DNA]</scope>
    <source>
        <strain evidence="14">JCM 16929</strain>
    </source>
</reference>
<keyword evidence="11" id="KW-0804">Transcription</keyword>
<sequence>MTTTAALVGGGPACAGTDTETWFSTVPADQVVCLRICADCPVREACLAGALARDEQWGIWGGRIFTPRFVTAAVDDVAGRWMVRGLTRDGVQLGRGWFKRREDAEALLVELMADSADRARCAETAPGWRKGPHWFTDADAA</sequence>
<name>A0ABP6ZKD8_9ACTN</name>
<evidence type="ECO:0000256" key="10">
    <source>
        <dbReference type="ARBA" id="ARBA00023157"/>
    </source>
</evidence>
<evidence type="ECO:0000256" key="4">
    <source>
        <dbReference type="ARBA" id="ARBA00022485"/>
    </source>
</evidence>
<dbReference type="InterPro" id="IPR003482">
    <property type="entry name" value="Whib"/>
</dbReference>
<keyword evidence="8" id="KW-0805">Transcription regulation</keyword>
<accession>A0ABP6ZKD8</accession>
<evidence type="ECO:0000256" key="9">
    <source>
        <dbReference type="ARBA" id="ARBA00023125"/>
    </source>
</evidence>
<evidence type="ECO:0000256" key="6">
    <source>
        <dbReference type="ARBA" id="ARBA00023004"/>
    </source>
</evidence>
<evidence type="ECO:0000256" key="2">
    <source>
        <dbReference type="ARBA" id="ARBA00004496"/>
    </source>
</evidence>
<evidence type="ECO:0000256" key="7">
    <source>
        <dbReference type="ARBA" id="ARBA00023014"/>
    </source>
</evidence>
<keyword evidence="5" id="KW-0479">Metal-binding</keyword>
<dbReference type="Pfam" id="PF02467">
    <property type="entry name" value="Whib"/>
    <property type="match status" value="1"/>
</dbReference>
<keyword evidence="14" id="KW-1185">Reference proteome</keyword>
<dbReference type="EMBL" id="BAABAB010000007">
    <property type="protein sequence ID" value="GAA3610608.1"/>
    <property type="molecule type" value="Genomic_DNA"/>
</dbReference>
<evidence type="ECO:0000313" key="14">
    <source>
        <dbReference type="Proteomes" id="UP001501490"/>
    </source>
</evidence>
<dbReference type="PANTHER" id="PTHR38839:SF2">
    <property type="entry name" value="TRANSCRIPTIONAL REGULATOR WHIB7-RELATED"/>
    <property type="match status" value="1"/>
</dbReference>
<proteinExistence type="inferred from homology"/>
<keyword evidence="4" id="KW-0004">4Fe-4S</keyword>
<evidence type="ECO:0000256" key="11">
    <source>
        <dbReference type="ARBA" id="ARBA00023163"/>
    </source>
</evidence>
<evidence type="ECO:0000313" key="13">
    <source>
        <dbReference type="EMBL" id="GAA3610608.1"/>
    </source>
</evidence>
<dbReference type="PANTHER" id="PTHR38839">
    <property type="entry name" value="TRANSCRIPTIONAL REGULATOR WHID-RELATED"/>
    <property type="match status" value="1"/>
</dbReference>
<gene>
    <name evidence="13" type="ORF">GCM10022236_10350</name>
</gene>
<dbReference type="Proteomes" id="UP001501490">
    <property type="component" value="Unassembled WGS sequence"/>
</dbReference>
<dbReference type="InterPro" id="IPR034768">
    <property type="entry name" value="4FE4S_WBL"/>
</dbReference>
<keyword evidence="6" id="KW-0408">Iron</keyword>
<comment type="cofactor">
    <cofactor evidence="1">
        <name>[4Fe-4S] cluster</name>
        <dbReference type="ChEBI" id="CHEBI:49883"/>
    </cofactor>
</comment>
<dbReference type="RefSeq" id="WP_344802058.1">
    <property type="nucleotide sequence ID" value="NZ_BAABAB010000007.1"/>
</dbReference>
<comment type="subcellular location">
    <subcellularLocation>
        <location evidence="2">Cytoplasm</location>
    </subcellularLocation>
</comment>
<evidence type="ECO:0000259" key="12">
    <source>
        <dbReference type="PROSITE" id="PS51674"/>
    </source>
</evidence>
<comment type="caution">
    <text evidence="13">The sequence shown here is derived from an EMBL/GenBank/DDBJ whole genome shotgun (WGS) entry which is preliminary data.</text>
</comment>
<dbReference type="PROSITE" id="PS51674">
    <property type="entry name" value="4FE4S_WBL"/>
    <property type="match status" value="1"/>
</dbReference>
<evidence type="ECO:0000256" key="3">
    <source>
        <dbReference type="ARBA" id="ARBA00006597"/>
    </source>
</evidence>
<evidence type="ECO:0000256" key="5">
    <source>
        <dbReference type="ARBA" id="ARBA00022723"/>
    </source>
</evidence>
<comment type="similarity">
    <text evidence="3">Belongs to the WhiB family.</text>
</comment>
<evidence type="ECO:0000256" key="8">
    <source>
        <dbReference type="ARBA" id="ARBA00023015"/>
    </source>
</evidence>
<keyword evidence="9" id="KW-0238">DNA-binding</keyword>
<feature type="domain" description="4Fe-4S Wbl-type" evidence="12">
    <location>
        <begin position="13"/>
        <end position="70"/>
    </location>
</feature>
<keyword evidence="10" id="KW-1015">Disulfide bond</keyword>
<evidence type="ECO:0000256" key="1">
    <source>
        <dbReference type="ARBA" id="ARBA00001966"/>
    </source>
</evidence>
<organism evidence="13 14">
    <name type="scientific">Microlunatus ginsengisoli</name>
    <dbReference type="NCBI Taxonomy" id="363863"/>
    <lineage>
        <taxon>Bacteria</taxon>
        <taxon>Bacillati</taxon>
        <taxon>Actinomycetota</taxon>
        <taxon>Actinomycetes</taxon>
        <taxon>Propionibacteriales</taxon>
        <taxon>Propionibacteriaceae</taxon>
        <taxon>Microlunatus</taxon>
    </lineage>
</organism>
<keyword evidence="7" id="KW-0411">Iron-sulfur</keyword>
<protein>
    <recommendedName>
        <fullName evidence="12">4Fe-4S Wbl-type domain-containing protein</fullName>
    </recommendedName>
</protein>